<feature type="transmembrane region" description="Helical" evidence="1">
    <location>
        <begin position="7"/>
        <end position="26"/>
    </location>
</feature>
<organism evidence="2">
    <name type="scientific">Providencia rettgeri</name>
    <dbReference type="NCBI Taxonomy" id="587"/>
    <lineage>
        <taxon>Bacteria</taxon>
        <taxon>Pseudomonadati</taxon>
        <taxon>Pseudomonadota</taxon>
        <taxon>Gammaproteobacteria</taxon>
        <taxon>Enterobacterales</taxon>
        <taxon>Morganellaceae</taxon>
        <taxon>Providencia</taxon>
    </lineage>
</organism>
<dbReference type="AlphaFoldDB" id="A0AAD2VTL9"/>
<accession>A0AAD2VTL9</accession>
<gene>
    <name evidence="3" type="ORF">M0K77_002834</name>
    <name evidence="2" type="ORF">M0K77_RS14170</name>
</gene>
<comment type="caution">
    <text evidence="2">The sequence shown here is derived from an EMBL/GenBank/DDBJ whole genome shotgun (WGS) entry which is preliminary data.</text>
</comment>
<keyword evidence="1" id="KW-0472">Membrane</keyword>
<evidence type="ECO:0000256" key="1">
    <source>
        <dbReference type="SAM" id="Phobius"/>
    </source>
</evidence>
<protein>
    <submittedName>
        <fullName evidence="2">Uncharacterized protein</fullName>
    </submittedName>
</protein>
<evidence type="ECO:0000313" key="2">
    <source>
        <dbReference type="EMBL" id="ELR5218309.1"/>
    </source>
</evidence>
<dbReference type="EMBL" id="ABEXCJ050000005">
    <property type="protein sequence ID" value="EMR4590496.1"/>
    <property type="molecule type" value="Genomic_DNA"/>
</dbReference>
<proteinExistence type="predicted"/>
<name>A0AAD2VTL9_PRORE</name>
<feature type="transmembrane region" description="Helical" evidence="1">
    <location>
        <begin position="76"/>
        <end position="94"/>
    </location>
</feature>
<sequence>MRKYIPLIPTLFIIIYSLVIFFDTGVGNYISVVIINTYISLHGFKLFFTLTPFLSNKDYEYTFEGFEKLLIPLDEWIYRTVILLTAIGMIILFITSQWVVVPLFVFWCFWQGLARGVLLSAVKAASK</sequence>
<keyword evidence="1" id="KW-1133">Transmembrane helix</keyword>
<keyword evidence="1" id="KW-0812">Transmembrane</keyword>
<reference evidence="2" key="1">
    <citation type="submission" date="2023-10" db="EMBL/GenBank/DDBJ databases">
        <authorList>
            <consortium name="Clinical and Environmental Microbiology Branch: Whole genome sequencing antimicrobial resistance pathogens in the healthcare setting"/>
        </authorList>
    </citation>
    <scope>NUCLEOTIDE SEQUENCE</scope>
    <source>
        <strain evidence="2">2020QW-00022</strain>
    </source>
</reference>
<evidence type="ECO:0000313" key="3">
    <source>
        <dbReference type="EMBL" id="EMR4590496.1"/>
    </source>
</evidence>
<feature type="transmembrane region" description="Helical" evidence="1">
    <location>
        <begin position="32"/>
        <end position="55"/>
    </location>
</feature>
<dbReference type="EMBL" id="ABEXCJ040000005">
    <property type="protein sequence ID" value="ELR5218309.1"/>
    <property type="molecule type" value="Genomic_DNA"/>
</dbReference>